<evidence type="ECO:0000256" key="2">
    <source>
        <dbReference type="ARBA" id="ARBA00022741"/>
    </source>
</evidence>
<dbReference type="InterPro" id="IPR030393">
    <property type="entry name" value="G_ENGB_dom"/>
</dbReference>
<dbReference type="AlphaFoldDB" id="A0A167SS41"/>
<evidence type="ECO:0000313" key="8">
    <source>
        <dbReference type="Proteomes" id="UP000076874"/>
    </source>
</evidence>
<sequence length="567" mass="59889">MNHIWWHACLLGQPLPLQWRVLRAVERLRSVPTGVDAMASQGRSLARPALSPVSSHRRRFTSSACVTAAARQATKAKPTAKTKPAAKAELAVRAGLTAKAARRPPPPSPPTKRPSPPKTAKAPKPEVVRALAYLPSESTSVTDTDILIAPPPPPAALDLATALFLQPPPRFLYSAPRFLHLPRNTHTPEICILGRSNVGKSTLLNALAGLESGGLAGRSHGARPGRPGLAITSPRAGCTKTLNAYGFGPPAPMSKADKADASLPKLLATRSARRAAAPREPPPAHRLILLDLPGYGFHSRAAWGDEITKVLQRRAALRGAVLLVDAATGPTDGDRQALALLRDAQVRTLVVLTKADKLLSAAAAAATVGMLAEMPRNRTKTKTDTEIGARAAGLATLHATCQQVWAALQSTERAGWESAWTAGAGWQPELVVTGAGDPKGGGFGVAGARLAIARLAGVLPEGVAAKGAKTPKMVPYEQIKWAATSTEATVDQTQEQQYIADQAEERDRRSKARNARGEKQGSDSAVAAEGSAQMMADTASMEDSDLPAPAPRASYGRKRLWRMRVGR</sequence>
<keyword evidence="1" id="KW-0479">Metal-binding</keyword>
<dbReference type="Gene3D" id="3.40.50.300">
    <property type="entry name" value="P-loop containing nucleotide triphosphate hydrolases"/>
    <property type="match status" value="1"/>
</dbReference>
<evidence type="ECO:0000256" key="1">
    <source>
        <dbReference type="ARBA" id="ARBA00022723"/>
    </source>
</evidence>
<evidence type="ECO:0000256" key="3">
    <source>
        <dbReference type="ARBA" id="ARBA00022842"/>
    </source>
</evidence>
<protein>
    <submittedName>
        <fullName evidence="7">GTP-binding protein</fullName>
    </submittedName>
</protein>
<dbReference type="InterPro" id="IPR052279">
    <property type="entry name" value="EngB_GTPase"/>
</dbReference>
<dbReference type="Proteomes" id="UP000076874">
    <property type="component" value="Unassembled WGS sequence"/>
</dbReference>
<reference evidence="7 8" key="1">
    <citation type="journal article" date="2016" name="Genome Biol. Evol.">
        <title>Divergent and convergent evolution of fungal pathogenicity.</title>
        <authorList>
            <person name="Shang Y."/>
            <person name="Xiao G."/>
            <person name="Zheng P."/>
            <person name="Cen K."/>
            <person name="Zhan S."/>
            <person name="Wang C."/>
        </authorList>
    </citation>
    <scope>NUCLEOTIDE SEQUENCE [LARGE SCALE GENOMIC DNA]</scope>
    <source>
        <strain evidence="7 8">RCEF 264</strain>
    </source>
</reference>
<feature type="compositionally biased region" description="Basic residues" evidence="5">
    <location>
        <begin position="555"/>
        <end position="567"/>
    </location>
</feature>
<dbReference type="EMBL" id="AZHD01000010">
    <property type="protein sequence ID" value="OAA59880.1"/>
    <property type="molecule type" value="Genomic_DNA"/>
</dbReference>
<organism evidence="7 8">
    <name type="scientific">Niveomyces insectorum RCEF 264</name>
    <dbReference type="NCBI Taxonomy" id="1081102"/>
    <lineage>
        <taxon>Eukaryota</taxon>
        <taxon>Fungi</taxon>
        <taxon>Dikarya</taxon>
        <taxon>Ascomycota</taxon>
        <taxon>Pezizomycotina</taxon>
        <taxon>Sordariomycetes</taxon>
        <taxon>Hypocreomycetidae</taxon>
        <taxon>Hypocreales</taxon>
        <taxon>Cordycipitaceae</taxon>
        <taxon>Niveomyces</taxon>
    </lineage>
</organism>
<dbReference type="InterPro" id="IPR027417">
    <property type="entry name" value="P-loop_NTPase"/>
</dbReference>
<keyword evidence="3" id="KW-0460">Magnesium</keyword>
<dbReference type="GO" id="GO:0005739">
    <property type="term" value="C:mitochondrion"/>
    <property type="evidence" value="ECO:0007669"/>
    <property type="project" value="TreeGrafter"/>
</dbReference>
<feature type="region of interest" description="Disordered" evidence="5">
    <location>
        <begin position="97"/>
        <end position="125"/>
    </location>
</feature>
<feature type="domain" description="EngB-type G" evidence="6">
    <location>
        <begin position="186"/>
        <end position="407"/>
    </location>
</feature>
<dbReference type="InterPro" id="IPR006073">
    <property type="entry name" value="GTP-bd"/>
</dbReference>
<dbReference type="OrthoDB" id="391988at2759"/>
<feature type="compositionally biased region" description="Pro residues" evidence="5">
    <location>
        <begin position="103"/>
        <end position="117"/>
    </location>
</feature>
<name>A0A167SS41_9HYPO</name>
<dbReference type="PROSITE" id="PS51706">
    <property type="entry name" value="G_ENGB"/>
    <property type="match status" value="1"/>
</dbReference>
<accession>A0A167SS41</accession>
<dbReference type="GO" id="GO:0005525">
    <property type="term" value="F:GTP binding"/>
    <property type="evidence" value="ECO:0007669"/>
    <property type="project" value="UniProtKB-KW"/>
</dbReference>
<keyword evidence="4" id="KW-0342">GTP-binding</keyword>
<dbReference type="PANTHER" id="PTHR46498">
    <property type="entry name" value="GTP-BINDING PROTEIN 8"/>
    <property type="match status" value="1"/>
</dbReference>
<evidence type="ECO:0000256" key="4">
    <source>
        <dbReference type="ARBA" id="ARBA00023134"/>
    </source>
</evidence>
<keyword evidence="8" id="KW-1185">Reference proteome</keyword>
<proteinExistence type="predicted"/>
<dbReference type="GO" id="GO:0046872">
    <property type="term" value="F:metal ion binding"/>
    <property type="evidence" value="ECO:0007669"/>
    <property type="project" value="UniProtKB-KW"/>
</dbReference>
<feature type="region of interest" description="Disordered" evidence="5">
    <location>
        <begin position="500"/>
        <end position="567"/>
    </location>
</feature>
<dbReference type="Pfam" id="PF01926">
    <property type="entry name" value="MMR_HSR1"/>
    <property type="match status" value="1"/>
</dbReference>
<dbReference type="PANTHER" id="PTHR46498:SF1">
    <property type="entry name" value="GTP-BINDING PROTEIN 8"/>
    <property type="match status" value="1"/>
</dbReference>
<comment type="caution">
    <text evidence="7">The sequence shown here is derived from an EMBL/GenBank/DDBJ whole genome shotgun (WGS) entry which is preliminary data.</text>
</comment>
<evidence type="ECO:0000259" key="6">
    <source>
        <dbReference type="PROSITE" id="PS51706"/>
    </source>
</evidence>
<evidence type="ECO:0000256" key="5">
    <source>
        <dbReference type="SAM" id="MobiDB-lite"/>
    </source>
</evidence>
<gene>
    <name evidence="7" type="ORF">SPI_06078</name>
</gene>
<dbReference type="STRING" id="1081102.A0A167SS41"/>
<keyword evidence="2" id="KW-0547">Nucleotide-binding</keyword>
<dbReference type="SUPFAM" id="SSF52540">
    <property type="entry name" value="P-loop containing nucleoside triphosphate hydrolases"/>
    <property type="match status" value="1"/>
</dbReference>
<evidence type="ECO:0000313" key="7">
    <source>
        <dbReference type="EMBL" id="OAA59880.1"/>
    </source>
</evidence>